<dbReference type="InterPro" id="IPR025189">
    <property type="entry name" value="DUF4121"/>
</dbReference>
<gene>
    <name evidence="1" type="ORF">BHV80_04270</name>
</gene>
<sequence length="93" mass="10935">MEYGNYYTEETLRSLNAAYDTLYGITSRETEKVNGIIRRMEKAGRFPPVPQEGDLLEYFPQNGDYWKSHSTLTLLATQNYPFLLKYDCPLWLK</sequence>
<name>A0A1Q6JJL5_PHOVU</name>
<accession>A0A1Q6JJL5</accession>
<evidence type="ECO:0000313" key="2">
    <source>
        <dbReference type="Proteomes" id="UP000186631"/>
    </source>
</evidence>
<organism evidence="1 2">
    <name type="scientific">Phocaeicola vulgatus</name>
    <name type="common">Bacteroides vulgatus</name>
    <dbReference type="NCBI Taxonomy" id="821"/>
    <lineage>
        <taxon>Bacteria</taxon>
        <taxon>Pseudomonadati</taxon>
        <taxon>Bacteroidota</taxon>
        <taxon>Bacteroidia</taxon>
        <taxon>Bacteroidales</taxon>
        <taxon>Bacteroidaceae</taxon>
        <taxon>Phocaeicola</taxon>
    </lineage>
</organism>
<dbReference type="Proteomes" id="UP000186631">
    <property type="component" value="Unassembled WGS sequence"/>
</dbReference>
<proteinExistence type="predicted"/>
<protein>
    <submittedName>
        <fullName evidence="1">Uncharacterized protein</fullName>
    </submittedName>
</protein>
<dbReference type="AlphaFoldDB" id="A0A1Q6JJL5"/>
<dbReference type="Pfam" id="PF13497">
    <property type="entry name" value="DUF4121"/>
    <property type="match status" value="1"/>
</dbReference>
<reference evidence="1 2" key="1">
    <citation type="journal article" date="2016" name="Nat. Biotechnol.">
        <title>Measurement of bacterial replication rates in microbial communities.</title>
        <authorList>
            <person name="Brown C.T."/>
            <person name="Olm M.R."/>
            <person name="Thomas B.C."/>
            <person name="Banfield J.F."/>
        </authorList>
    </citation>
    <scope>NUCLEOTIDE SEQUENCE [LARGE SCALE GENOMIC DNA]</scope>
    <source>
        <strain evidence="1">42_262</strain>
    </source>
</reference>
<comment type="caution">
    <text evidence="1">The sequence shown here is derived from an EMBL/GenBank/DDBJ whole genome shotgun (WGS) entry which is preliminary data.</text>
</comment>
<evidence type="ECO:0000313" key="1">
    <source>
        <dbReference type="EMBL" id="OKZ53262.1"/>
    </source>
</evidence>
<dbReference type="EMBL" id="MNQV01000096">
    <property type="protein sequence ID" value="OKZ53262.1"/>
    <property type="molecule type" value="Genomic_DNA"/>
</dbReference>